<gene>
    <name evidence="2" type="ORF">PoB_001259300</name>
</gene>
<sequence length="95" mass="10984">MRRSEVGKIVHPSSTLAVEFLTRLASQSRQELWDLSEERNAITKALKDNDGRENNWAQLKKKKTPIGPNLKQRHKVTLAKRKAYKQWSGQGERQS</sequence>
<dbReference type="EMBL" id="BLXT01001485">
    <property type="protein sequence ID" value="GFN86087.1"/>
    <property type="molecule type" value="Genomic_DNA"/>
</dbReference>
<evidence type="ECO:0000313" key="2">
    <source>
        <dbReference type="EMBL" id="GFN86087.1"/>
    </source>
</evidence>
<proteinExistence type="predicted"/>
<protein>
    <submittedName>
        <fullName evidence="2">Uncharacterized protein</fullName>
    </submittedName>
</protein>
<accession>A0AAV3YU58</accession>
<feature type="region of interest" description="Disordered" evidence="1">
    <location>
        <begin position="62"/>
        <end position="95"/>
    </location>
</feature>
<reference evidence="2 3" key="1">
    <citation type="journal article" date="2021" name="Elife">
        <title>Chloroplast acquisition without the gene transfer in kleptoplastic sea slugs, Plakobranchus ocellatus.</title>
        <authorList>
            <person name="Maeda T."/>
            <person name="Takahashi S."/>
            <person name="Yoshida T."/>
            <person name="Shimamura S."/>
            <person name="Takaki Y."/>
            <person name="Nagai Y."/>
            <person name="Toyoda A."/>
            <person name="Suzuki Y."/>
            <person name="Arimoto A."/>
            <person name="Ishii H."/>
            <person name="Satoh N."/>
            <person name="Nishiyama T."/>
            <person name="Hasebe M."/>
            <person name="Maruyama T."/>
            <person name="Minagawa J."/>
            <person name="Obokata J."/>
            <person name="Shigenobu S."/>
        </authorList>
    </citation>
    <scope>NUCLEOTIDE SEQUENCE [LARGE SCALE GENOMIC DNA]</scope>
</reference>
<name>A0AAV3YU58_9GAST</name>
<keyword evidence="3" id="KW-1185">Reference proteome</keyword>
<dbReference type="Proteomes" id="UP000735302">
    <property type="component" value="Unassembled WGS sequence"/>
</dbReference>
<organism evidence="2 3">
    <name type="scientific">Plakobranchus ocellatus</name>
    <dbReference type="NCBI Taxonomy" id="259542"/>
    <lineage>
        <taxon>Eukaryota</taxon>
        <taxon>Metazoa</taxon>
        <taxon>Spiralia</taxon>
        <taxon>Lophotrochozoa</taxon>
        <taxon>Mollusca</taxon>
        <taxon>Gastropoda</taxon>
        <taxon>Heterobranchia</taxon>
        <taxon>Euthyneura</taxon>
        <taxon>Panpulmonata</taxon>
        <taxon>Sacoglossa</taxon>
        <taxon>Placobranchoidea</taxon>
        <taxon>Plakobranchidae</taxon>
        <taxon>Plakobranchus</taxon>
    </lineage>
</organism>
<feature type="compositionally biased region" description="Basic residues" evidence="1">
    <location>
        <begin position="71"/>
        <end position="84"/>
    </location>
</feature>
<evidence type="ECO:0000313" key="3">
    <source>
        <dbReference type="Proteomes" id="UP000735302"/>
    </source>
</evidence>
<comment type="caution">
    <text evidence="2">The sequence shown here is derived from an EMBL/GenBank/DDBJ whole genome shotgun (WGS) entry which is preliminary data.</text>
</comment>
<evidence type="ECO:0000256" key="1">
    <source>
        <dbReference type="SAM" id="MobiDB-lite"/>
    </source>
</evidence>
<dbReference type="AlphaFoldDB" id="A0AAV3YU58"/>